<feature type="signal peptide" evidence="1">
    <location>
        <begin position="1"/>
        <end position="19"/>
    </location>
</feature>
<dbReference type="AlphaFoldDB" id="A0A9Q6Z0N0"/>
<evidence type="ECO:0000313" key="2">
    <source>
        <dbReference type="EMBL" id="QQF82380.1"/>
    </source>
</evidence>
<name>A0A9Q6Z0N0_HISSO</name>
<gene>
    <name evidence="2" type="ORF">JFL49_00195</name>
</gene>
<dbReference type="PROSITE" id="PS51257">
    <property type="entry name" value="PROKAR_LIPOPROTEIN"/>
    <property type="match status" value="1"/>
</dbReference>
<proteinExistence type="predicted"/>
<keyword evidence="3" id="KW-1185">Reference proteome</keyword>
<evidence type="ECO:0008006" key="4">
    <source>
        <dbReference type="Google" id="ProtNLM"/>
    </source>
</evidence>
<sequence>MKKYFILASGLLLSTLACAIPDEIKPNSNVNITLLAEVTAQGWSKDCLSSFPLLY</sequence>
<protein>
    <recommendedName>
        <fullName evidence="4">Lipoprotein</fullName>
    </recommendedName>
</protein>
<feature type="chain" id="PRO_5040157691" description="Lipoprotein" evidence="1">
    <location>
        <begin position="20"/>
        <end position="55"/>
    </location>
</feature>
<dbReference type="EMBL" id="CP066558">
    <property type="protein sequence ID" value="QQF82380.1"/>
    <property type="molecule type" value="Genomic_DNA"/>
</dbReference>
<reference evidence="2 3" key="1">
    <citation type="submission" date="2020-12" db="EMBL/GenBank/DDBJ databases">
        <title>ASc-MMNZ-VFA-070.</title>
        <authorList>
            <person name="Schryvers A."/>
            <person name="Mostafa Nazari M."/>
            <person name="Farshchi Andisi V."/>
            <person name="Timsit E."/>
            <person name="Walter Morck D."/>
        </authorList>
    </citation>
    <scope>NUCLEOTIDE SEQUENCE [LARGE SCALE GENOMIC DNA]</scope>
    <source>
        <strain evidence="2 3">ASc-MMNZ-VFA-070</strain>
    </source>
</reference>
<dbReference type="RefSeq" id="WP_157665516.1">
    <property type="nucleotide sequence ID" value="NZ_CP018802.1"/>
</dbReference>
<evidence type="ECO:0000313" key="3">
    <source>
        <dbReference type="Proteomes" id="UP000595373"/>
    </source>
</evidence>
<accession>A0A9Q6Z0N0</accession>
<keyword evidence="1" id="KW-0732">Signal</keyword>
<dbReference type="Proteomes" id="UP000595373">
    <property type="component" value="Chromosome"/>
</dbReference>
<organism evidence="2 3">
    <name type="scientific">Histophilus somni</name>
    <name type="common">Haemophilus somnus</name>
    <dbReference type="NCBI Taxonomy" id="731"/>
    <lineage>
        <taxon>Bacteria</taxon>
        <taxon>Pseudomonadati</taxon>
        <taxon>Pseudomonadota</taxon>
        <taxon>Gammaproteobacteria</taxon>
        <taxon>Pasteurellales</taxon>
        <taxon>Pasteurellaceae</taxon>
        <taxon>Histophilus</taxon>
    </lineage>
</organism>
<evidence type="ECO:0000256" key="1">
    <source>
        <dbReference type="SAM" id="SignalP"/>
    </source>
</evidence>